<dbReference type="SUPFAM" id="SSF160148">
    <property type="entry name" value="CPE0013-like"/>
    <property type="match status" value="1"/>
</dbReference>
<dbReference type="RefSeq" id="WP_249287452.1">
    <property type="nucleotide sequence ID" value="NZ_JACRWC010000108.1"/>
</dbReference>
<gene>
    <name evidence="1" type="ORF">H8876_08910</name>
</gene>
<dbReference type="EMBL" id="JACRWC010000108">
    <property type="protein sequence ID" value="MBC6000118.1"/>
    <property type="molecule type" value="Genomic_DNA"/>
</dbReference>
<evidence type="ECO:0000313" key="2">
    <source>
        <dbReference type="Proteomes" id="UP000644115"/>
    </source>
</evidence>
<dbReference type="InterPro" id="IPR012460">
    <property type="entry name" value="DUF1667"/>
</dbReference>
<dbReference type="AlphaFoldDB" id="A0A923NC74"/>
<name>A0A923NC74_9FIRM</name>
<dbReference type="PANTHER" id="PTHR39450">
    <property type="entry name" value="MOLYBDOPTERIN OXIDOREDUCTASE, 4FE-4S CLUSTER-BINDING SUBUNIT"/>
    <property type="match status" value="1"/>
</dbReference>
<comment type="caution">
    <text evidence="1">The sequence shown here is derived from an EMBL/GenBank/DDBJ whole genome shotgun (WGS) entry which is preliminary data.</text>
</comment>
<dbReference type="Gene3D" id="3.10.530.10">
    <property type="entry name" value="CPE0013-like"/>
    <property type="match status" value="1"/>
</dbReference>
<accession>A0A923NC74</accession>
<reference evidence="1" key="1">
    <citation type="submission" date="2020-08" db="EMBL/GenBank/DDBJ databases">
        <authorList>
            <person name="Liu C."/>
            <person name="Sun Q."/>
        </authorList>
    </citation>
    <scope>NUCLEOTIDE SEQUENCE</scope>
    <source>
        <strain evidence="1">BX16</strain>
    </source>
</reference>
<evidence type="ECO:0000313" key="1">
    <source>
        <dbReference type="EMBL" id="MBC6000118.1"/>
    </source>
</evidence>
<dbReference type="InterPro" id="IPR036593">
    <property type="entry name" value="CPE0013-like_sf"/>
</dbReference>
<sequence>MKIAVTGNFCSKGIPYAKQEITDPQRVLTILMRPEGADRPLSVKTDRPVPKALLKECAKAVYSTHPKLPVKYGDVLIENLCGTGAKVIATADMKA</sequence>
<protein>
    <submittedName>
        <fullName evidence="1">DUF1667 domain-containing protein</fullName>
    </submittedName>
</protein>
<keyword evidence="2" id="KW-1185">Reference proteome</keyword>
<dbReference type="PANTHER" id="PTHR39450:SF1">
    <property type="entry name" value="DUF1667 DOMAIN-CONTAINING PROTEIN"/>
    <property type="match status" value="1"/>
</dbReference>
<proteinExistence type="predicted"/>
<dbReference type="Pfam" id="PF07892">
    <property type="entry name" value="DUF1667"/>
    <property type="match status" value="1"/>
</dbReference>
<dbReference type="Proteomes" id="UP000644115">
    <property type="component" value="Unassembled WGS sequence"/>
</dbReference>
<organism evidence="1 2">
    <name type="scientific">Lentihominibacter faecis</name>
    <dbReference type="NCBI Taxonomy" id="2764712"/>
    <lineage>
        <taxon>Bacteria</taxon>
        <taxon>Bacillati</taxon>
        <taxon>Bacillota</taxon>
        <taxon>Clostridia</taxon>
        <taxon>Peptostreptococcales</taxon>
        <taxon>Anaerovoracaceae</taxon>
        <taxon>Lentihominibacter</taxon>
    </lineage>
</organism>